<evidence type="ECO:0000259" key="6">
    <source>
        <dbReference type="Pfam" id="PF08281"/>
    </source>
</evidence>
<dbReference type="SUPFAM" id="SSF88659">
    <property type="entry name" value="Sigma3 and sigma4 domains of RNA polymerase sigma factors"/>
    <property type="match status" value="1"/>
</dbReference>
<gene>
    <name evidence="7" type="ORF">FUA23_10595</name>
</gene>
<accession>A0A5C7FI24</accession>
<keyword evidence="3" id="KW-0731">Sigma factor</keyword>
<name>A0A5C7FI24_9BACT</name>
<dbReference type="InterPro" id="IPR014284">
    <property type="entry name" value="RNA_pol_sigma-70_dom"/>
</dbReference>
<evidence type="ECO:0000313" key="7">
    <source>
        <dbReference type="EMBL" id="TXF89406.1"/>
    </source>
</evidence>
<dbReference type="Gene3D" id="1.10.10.10">
    <property type="entry name" value="Winged helix-like DNA-binding domain superfamily/Winged helix DNA-binding domain"/>
    <property type="match status" value="1"/>
</dbReference>
<feature type="domain" description="RNA polymerase sigma-70 region 2" evidence="5">
    <location>
        <begin position="21"/>
        <end position="88"/>
    </location>
</feature>
<evidence type="ECO:0000256" key="2">
    <source>
        <dbReference type="ARBA" id="ARBA00023015"/>
    </source>
</evidence>
<comment type="caution">
    <text evidence="7">The sequence shown here is derived from an EMBL/GenBank/DDBJ whole genome shotgun (WGS) entry which is preliminary data.</text>
</comment>
<dbReference type="PANTHER" id="PTHR43133">
    <property type="entry name" value="RNA POLYMERASE ECF-TYPE SIGMA FACTO"/>
    <property type="match status" value="1"/>
</dbReference>
<dbReference type="Pfam" id="PF08281">
    <property type="entry name" value="Sigma70_r4_2"/>
    <property type="match status" value="1"/>
</dbReference>
<comment type="similarity">
    <text evidence="1">Belongs to the sigma-70 factor family. ECF subfamily.</text>
</comment>
<reference evidence="7 8" key="1">
    <citation type="submission" date="2019-08" db="EMBL/GenBank/DDBJ databases">
        <title>Lewinella sp. strain SSH13 Genome sequencing and assembly.</title>
        <authorList>
            <person name="Kim I."/>
        </authorList>
    </citation>
    <scope>NUCLEOTIDE SEQUENCE [LARGE SCALE GENOMIC DNA]</scope>
    <source>
        <strain evidence="7 8">SSH13</strain>
    </source>
</reference>
<dbReference type="InterPro" id="IPR007627">
    <property type="entry name" value="RNA_pol_sigma70_r2"/>
</dbReference>
<dbReference type="GO" id="GO:0006352">
    <property type="term" value="P:DNA-templated transcription initiation"/>
    <property type="evidence" value="ECO:0007669"/>
    <property type="project" value="InterPro"/>
</dbReference>
<evidence type="ECO:0000313" key="8">
    <source>
        <dbReference type="Proteomes" id="UP000321907"/>
    </source>
</evidence>
<evidence type="ECO:0000256" key="3">
    <source>
        <dbReference type="ARBA" id="ARBA00023082"/>
    </source>
</evidence>
<evidence type="ECO:0000259" key="5">
    <source>
        <dbReference type="Pfam" id="PF04542"/>
    </source>
</evidence>
<dbReference type="RefSeq" id="WP_147930716.1">
    <property type="nucleotide sequence ID" value="NZ_VOXD01000014.1"/>
</dbReference>
<dbReference type="OrthoDB" id="9782991at2"/>
<protein>
    <submittedName>
        <fullName evidence="7">RNA polymerase sigma factor</fullName>
    </submittedName>
</protein>
<dbReference type="EMBL" id="VOXD01000014">
    <property type="protein sequence ID" value="TXF89406.1"/>
    <property type="molecule type" value="Genomic_DNA"/>
</dbReference>
<dbReference type="AlphaFoldDB" id="A0A5C7FI24"/>
<dbReference type="Proteomes" id="UP000321907">
    <property type="component" value="Unassembled WGS sequence"/>
</dbReference>
<dbReference type="Pfam" id="PF04542">
    <property type="entry name" value="Sigma70_r2"/>
    <property type="match status" value="1"/>
</dbReference>
<proteinExistence type="inferred from homology"/>
<feature type="domain" description="RNA polymerase sigma factor 70 region 4 type 2" evidence="6">
    <location>
        <begin position="115"/>
        <end position="167"/>
    </location>
</feature>
<dbReference type="InterPro" id="IPR013325">
    <property type="entry name" value="RNA_pol_sigma_r2"/>
</dbReference>
<keyword evidence="2" id="KW-0805">Transcription regulation</keyword>
<evidence type="ECO:0000256" key="1">
    <source>
        <dbReference type="ARBA" id="ARBA00010641"/>
    </source>
</evidence>
<dbReference type="GO" id="GO:0003677">
    <property type="term" value="F:DNA binding"/>
    <property type="evidence" value="ECO:0007669"/>
    <property type="project" value="InterPro"/>
</dbReference>
<dbReference type="NCBIfam" id="TIGR02937">
    <property type="entry name" value="sigma70-ECF"/>
    <property type="match status" value="1"/>
</dbReference>
<dbReference type="InterPro" id="IPR013324">
    <property type="entry name" value="RNA_pol_sigma_r3/r4-like"/>
</dbReference>
<organism evidence="7 8">
    <name type="scientific">Neolewinella aurantiaca</name>
    <dbReference type="NCBI Taxonomy" id="2602767"/>
    <lineage>
        <taxon>Bacteria</taxon>
        <taxon>Pseudomonadati</taxon>
        <taxon>Bacteroidota</taxon>
        <taxon>Saprospiria</taxon>
        <taxon>Saprospirales</taxon>
        <taxon>Lewinellaceae</taxon>
        <taxon>Neolewinella</taxon>
    </lineage>
</organism>
<dbReference type="SUPFAM" id="SSF88946">
    <property type="entry name" value="Sigma2 domain of RNA polymerase sigma factors"/>
    <property type="match status" value="1"/>
</dbReference>
<dbReference type="InterPro" id="IPR013249">
    <property type="entry name" value="RNA_pol_sigma70_r4_t2"/>
</dbReference>
<keyword evidence="4" id="KW-0804">Transcription</keyword>
<dbReference type="PANTHER" id="PTHR43133:SF46">
    <property type="entry name" value="RNA POLYMERASE SIGMA-70 FACTOR ECF SUBFAMILY"/>
    <property type="match status" value="1"/>
</dbReference>
<keyword evidence="8" id="KW-1185">Reference proteome</keyword>
<dbReference type="GO" id="GO:0016987">
    <property type="term" value="F:sigma factor activity"/>
    <property type="evidence" value="ECO:0007669"/>
    <property type="project" value="UniProtKB-KW"/>
</dbReference>
<sequence length="182" mass="20800">MTTELLISACIKGNHRAQEAFYRMHFPKLLPIVQRHFADRSEAVAVLNQAMLRVFQSLREYQEDGKPEAWLATVIRRTALNVIRDKDRANRRFQPEGFVPPVSVPSSALANLNAEDILKLLHALPDYLRIVFSLSVFDGLSHAEIAHELKITVAASRWRLARARELLRTHYHVVNSINESPL</sequence>
<dbReference type="InterPro" id="IPR039425">
    <property type="entry name" value="RNA_pol_sigma-70-like"/>
</dbReference>
<evidence type="ECO:0000256" key="4">
    <source>
        <dbReference type="ARBA" id="ARBA00023163"/>
    </source>
</evidence>
<dbReference type="Gene3D" id="1.10.1740.10">
    <property type="match status" value="1"/>
</dbReference>
<dbReference type="InterPro" id="IPR036388">
    <property type="entry name" value="WH-like_DNA-bd_sf"/>
</dbReference>
<dbReference type="CDD" id="cd06171">
    <property type="entry name" value="Sigma70_r4"/>
    <property type="match status" value="1"/>
</dbReference>